<keyword evidence="2" id="KW-1185">Reference proteome</keyword>
<dbReference type="Proteomes" id="UP000287872">
    <property type="component" value="Unassembled WGS sequence"/>
</dbReference>
<dbReference type="GeneID" id="77239501"/>
<dbReference type="OrthoDB" id="1917907at2"/>
<gene>
    <name evidence="1" type="ORF">Ctaglu_01520</name>
</gene>
<evidence type="ECO:0000313" key="1">
    <source>
        <dbReference type="EMBL" id="GCD08529.1"/>
    </source>
</evidence>
<dbReference type="RefSeq" id="WP_124997075.1">
    <property type="nucleotide sequence ID" value="NZ_BHYK01000001.1"/>
</dbReference>
<dbReference type="EMBL" id="BHYK01000001">
    <property type="protein sequence ID" value="GCD08529.1"/>
    <property type="molecule type" value="Genomic_DNA"/>
</dbReference>
<organism evidence="1 2">
    <name type="scientific">Clostridium tagluense</name>
    <dbReference type="NCBI Taxonomy" id="360422"/>
    <lineage>
        <taxon>Bacteria</taxon>
        <taxon>Bacillati</taxon>
        <taxon>Bacillota</taxon>
        <taxon>Clostridia</taxon>
        <taxon>Eubacteriales</taxon>
        <taxon>Clostridiaceae</taxon>
        <taxon>Clostridium</taxon>
    </lineage>
</organism>
<sequence length="114" mass="13242">MILDTNIAIALKDSNGQYKVEELTIFEIESMRTKFPCLYVKLHKGNEILIDVKCCLCNEYHSYHYNINELLKTNMVIGGCEQLALPIFFIGKNEKVIKKVNEHKQITEKIYAMI</sequence>
<reference evidence="1 2" key="1">
    <citation type="submission" date="2018-11" db="EMBL/GenBank/DDBJ databases">
        <title>Genome sequencing and assembly of Clostridium tagluense strain A121.</title>
        <authorList>
            <person name="Murakami T."/>
            <person name="Segawa T."/>
            <person name="Shcherbakova V.A."/>
            <person name="Mori H."/>
            <person name="Yoshimura Y."/>
        </authorList>
    </citation>
    <scope>NUCLEOTIDE SEQUENCE [LARGE SCALE GENOMIC DNA]</scope>
    <source>
        <strain evidence="1 2">A121</strain>
    </source>
</reference>
<name>A0A401UGC0_9CLOT</name>
<protein>
    <submittedName>
        <fullName evidence="1">Uncharacterized protein</fullName>
    </submittedName>
</protein>
<comment type="caution">
    <text evidence="1">The sequence shown here is derived from an EMBL/GenBank/DDBJ whole genome shotgun (WGS) entry which is preliminary data.</text>
</comment>
<proteinExistence type="predicted"/>
<accession>A0A401UGC0</accession>
<dbReference type="AlphaFoldDB" id="A0A401UGC0"/>
<evidence type="ECO:0000313" key="2">
    <source>
        <dbReference type="Proteomes" id="UP000287872"/>
    </source>
</evidence>